<feature type="domain" description="ABC transporter" evidence="4">
    <location>
        <begin position="1"/>
        <end position="137"/>
    </location>
</feature>
<dbReference type="GO" id="GO:0043190">
    <property type="term" value="C:ATP-binding cassette (ABC) transporter complex"/>
    <property type="evidence" value="ECO:0007669"/>
    <property type="project" value="TreeGrafter"/>
</dbReference>
<dbReference type="InterPro" id="IPR003439">
    <property type="entry name" value="ABC_transporter-like_ATP-bd"/>
</dbReference>
<protein>
    <submittedName>
        <fullName evidence="5">ABC transporter</fullName>
    </submittedName>
</protein>
<comment type="caution">
    <text evidence="5">The sequence shown here is derived from an EMBL/GenBank/DDBJ whole genome shotgun (WGS) entry which is preliminary data.</text>
</comment>
<dbReference type="InterPro" id="IPR027417">
    <property type="entry name" value="P-loop_NTPase"/>
</dbReference>
<dbReference type="SUPFAM" id="SSF52540">
    <property type="entry name" value="P-loop containing nucleoside triphosphate hydrolases"/>
    <property type="match status" value="2"/>
</dbReference>
<dbReference type="GO" id="GO:0016887">
    <property type="term" value="F:ATP hydrolysis activity"/>
    <property type="evidence" value="ECO:0007669"/>
    <property type="project" value="InterPro"/>
</dbReference>
<feature type="non-terminal residue" evidence="5">
    <location>
        <position position="1"/>
    </location>
</feature>
<accession>A0A2W5EBH4</accession>
<keyword evidence="3" id="KW-0067">ATP-binding</keyword>
<dbReference type="EMBL" id="QFOI01000750">
    <property type="protein sequence ID" value="PZP38500.1"/>
    <property type="molecule type" value="Genomic_DNA"/>
</dbReference>
<keyword evidence="2" id="KW-0547">Nucleotide-binding</keyword>
<keyword evidence="1" id="KW-0813">Transport</keyword>
<evidence type="ECO:0000256" key="1">
    <source>
        <dbReference type="ARBA" id="ARBA00022448"/>
    </source>
</evidence>
<proteinExistence type="predicted"/>
<dbReference type="GO" id="GO:0042626">
    <property type="term" value="F:ATPase-coupled transmembrane transporter activity"/>
    <property type="evidence" value="ECO:0007669"/>
    <property type="project" value="TreeGrafter"/>
</dbReference>
<dbReference type="PANTHER" id="PTHR43553:SF3">
    <property type="entry name" value="ABC TRANSPORTER ATP-BINDING PROTEIN MODF"/>
    <property type="match status" value="1"/>
</dbReference>
<organism evidence="5 6">
    <name type="scientific">Pseudopedobacter saltans</name>
    <dbReference type="NCBI Taxonomy" id="151895"/>
    <lineage>
        <taxon>Bacteria</taxon>
        <taxon>Pseudomonadati</taxon>
        <taxon>Bacteroidota</taxon>
        <taxon>Sphingobacteriia</taxon>
        <taxon>Sphingobacteriales</taxon>
        <taxon>Sphingobacteriaceae</taxon>
        <taxon>Pseudopedobacter</taxon>
    </lineage>
</organism>
<evidence type="ECO:0000313" key="6">
    <source>
        <dbReference type="Proteomes" id="UP000249645"/>
    </source>
</evidence>
<evidence type="ECO:0000313" key="5">
    <source>
        <dbReference type="EMBL" id="PZP38500.1"/>
    </source>
</evidence>
<evidence type="ECO:0000256" key="2">
    <source>
        <dbReference type="ARBA" id="ARBA00022741"/>
    </source>
</evidence>
<dbReference type="GO" id="GO:0005524">
    <property type="term" value="F:ATP binding"/>
    <property type="evidence" value="ECO:0007669"/>
    <property type="project" value="UniProtKB-KW"/>
</dbReference>
<dbReference type="Proteomes" id="UP000249645">
    <property type="component" value="Unassembled WGS sequence"/>
</dbReference>
<reference evidence="5 6" key="1">
    <citation type="submission" date="2017-11" db="EMBL/GenBank/DDBJ databases">
        <title>Infants hospitalized years apart are colonized by the same room-sourced microbial strains.</title>
        <authorList>
            <person name="Brooks B."/>
            <person name="Olm M.R."/>
            <person name="Firek B.A."/>
            <person name="Baker R."/>
            <person name="Thomas B.C."/>
            <person name="Morowitz M.J."/>
            <person name="Banfield J.F."/>
        </authorList>
    </citation>
    <scope>NUCLEOTIDE SEQUENCE [LARGE SCALE GENOMIC DNA]</scope>
    <source>
        <strain evidence="5">S2_009_000_R2_76</strain>
    </source>
</reference>
<sequence length="382" mass="43312">TGPSGVGKTILATALAKRLYVLGTLNINYSNELQYLSPSTQFVEQRYSLKNRGNLTSGFYYQQRFNSSDVNDCYTVAEELNVVSSNIGEIDFLLSELKMTDRKNAPVIQLSSGEHKRFQIIKALLRPTQIMILDEPFIGLDKESRQKLYNIIDEKAEAGTTFVIISGTHHAFPESITHVLELNKDGEHRFEQKGNYEPTEIENSFSINISNINWRSDSLIFEDAIRMVDVSVKYGEKTILNKINWTVKKGEKWLLQGHNGAGKSTLLSLITGDNPQAYANEIYLFDKRRGRGESIWDVKKPIGFVSPEVFAYYDKNLSVHDAIACGLFDTMGLFKKLNEEQAQIVQEWIHVFQLQEVQKNKLSTLSSGQQRMVLLANALVKN</sequence>
<dbReference type="Pfam" id="PF00005">
    <property type="entry name" value="ABC_tran"/>
    <property type="match status" value="2"/>
</dbReference>
<feature type="non-terminal residue" evidence="5">
    <location>
        <position position="382"/>
    </location>
</feature>
<dbReference type="AlphaFoldDB" id="A0A2W5EBH4"/>
<dbReference type="PANTHER" id="PTHR43553">
    <property type="entry name" value="HEAVY METAL TRANSPORTER"/>
    <property type="match status" value="1"/>
</dbReference>
<evidence type="ECO:0000256" key="3">
    <source>
        <dbReference type="ARBA" id="ARBA00022840"/>
    </source>
</evidence>
<dbReference type="Gene3D" id="3.40.50.300">
    <property type="entry name" value="P-loop containing nucleotide triphosphate hydrolases"/>
    <property type="match status" value="2"/>
</dbReference>
<evidence type="ECO:0000259" key="4">
    <source>
        <dbReference type="Pfam" id="PF00005"/>
    </source>
</evidence>
<gene>
    <name evidence="5" type="ORF">DI598_20690</name>
</gene>
<name>A0A2W5EBH4_9SPHI</name>
<feature type="domain" description="ABC transporter" evidence="4">
    <location>
        <begin position="240"/>
        <end position="382"/>
    </location>
</feature>
<dbReference type="InterPro" id="IPR050095">
    <property type="entry name" value="ECF_ABC_transporter_ATP-bd"/>
</dbReference>